<dbReference type="InterPro" id="IPR007861">
    <property type="entry name" value="DNA_mismatch_repair_MutS_clamp"/>
</dbReference>
<dbReference type="Gene3D" id="3.30.420.110">
    <property type="entry name" value="MutS, connector domain"/>
    <property type="match status" value="1"/>
</dbReference>
<dbReference type="Gene3D" id="3.40.1170.10">
    <property type="entry name" value="DNA repair protein MutS, domain I"/>
    <property type="match status" value="1"/>
</dbReference>
<organism evidence="9 10">
    <name type="scientific">Dinothrombium tinctorium</name>
    <dbReference type="NCBI Taxonomy" id="1965070"/>
    <lineage>
        <taxon>Eukaryota</taxon>
        <taxon>Metazoa</taxon>
        <taxon>Ecdysozoa</taxon>
        <taxon>Arthropoda</taxon>
        <taxon>Chelicerata</taxon>
        <taxon>Arachnida</taxon>
        <taxon>Acari</taxon>
        <taxon>Acariformes</taxon>
        <taxon>Trombidiformes</taxon>
        <taxon>Prostigmata</taxon>
        <taxon>Anystina</taxon>
        <taxon>Parasitengona</taxon>
        <taxon>Trombidioidea</taxon>
        <taxon>Trombidiidae</taxon>
        <taxon>Dinothrombium</taxon>
    </lineage>
</organism>
<dbReference type="FunFam" id="1.10.1420.10:FF:000005">
    <property type="entry name" value="DNA mismatch repair protein"/>
    <property type="match status" value="1"/>
</dbReference>
<dbReference type="SMART" id="SM00293">
    <property type="entry name" value="PWWP"/>
    <property type="match status" value="1"/>
</dbReference>
<dbReference type="InterPro" id="IPR036187">
    <property type="entry name" value="DNA_mismatch_repair_MutS_sf"/>
</dbReference>
<name>A0A443RDP5_9ACAR</name>
<dbReference type="NCBIfam" id="NF003810">
    <property type="entry name" value="PRK05399.1"/>
    <property type="match status" value="1"/>
</dbReference>
<dbReference type="InterPro" id="IPR027417">
    <property type="entry name" value="P-loop_NTPase"/>
</dbReference>
<dbReference type="Pfam" id="PF00488">
    <property type="entry name" value="MutS_V"/>
    <property type="match status" value="1"/>
</dbReference>
<dbReference type="InterPro" id="IPR000313">
    <property type="entry name" value="PWWP_dom"/>
</dbReference>
<dbReference type="Gene3D" id="1.10.1420.10">
    <property type="match status" value="2"/>
</dbReference>
<dbReference type="GO" id="GO:0005524">
    <property type="term" value="F:ATP binding"/>
    <property type="evidence" value="ECO:0007669"/>
    <property type="project" value="UniProtKB-KW"/>
</dbReference>
<evidence type="ECO:0000256" key="7">
    <source>
        <dbReference type="SAM" id="MobiDB-lite"/>
    </source>
</evidence>
<keyword evidence="3 6" id="KW-0227">DNA damage</keyword>
<comment type="function">
    <text evidence="6">Component of the post-replicative DNA mismatch repair system (MMR).</text>
</comment>
<dbReference type="PROSITE" id="PS00486">
    <property type="entry name" value="DNA_MISMATCH_REPAIR_2"/>
    <property type="match status" value="1"/>
</dbReference>
<dbReference type="InterPro" id="IPR007860">
    <property type="entry name" value="DNA_mmatch_repair_MutS_con_dom"/>
</dbReference>
<dbReference type="SUPFAM" id="SSF55271">
    <property type="entry name" value="DNA repair protein MutS, domain I"/>
    <property type="match status" value="1"/>
</dbReference>
<dbReference type="Pfam" id="PF05192">
    <property type="entry name" value="MutS_III"/>
    <property type="match status" value="1"/>
</dbReference>
<dbReference type="PIRSF" id="PIRSF037677">
    <property type="entry name" value="DNA_mis_repair_Msh6"/>
    <property type="match status" value="1"/>
</dbReference>
<reference evidence="9 10" key="1">
    <citation type="journal article" date="2018" name="Gigascience">
        <title>Genomes of trombidid mites reveal novel predicted allergens and laterally-transferred genes associated with secondary metabolism.</title>
        <authorList>
            <person name="Dong X."/>
            <person name="Chaisiri K."/>
            <person name="Xia D."/>
            <person name="Armstrong S.D."/>
            <person name="Fang Y."/>
            <person name="Donnelly M.J."/>
            <person name="Kadowaki T."/>
            <person name="McGarry J.W."/>
            <person name="Darby A.C."/>
            <person name="Makepeace B.L."/>
        </authorList>
    </citation>
    <scope>NUCLEOTIDE SEQUENCE [LARGE SCALE GENOMIC DNA]</scope>
    <source>
        <strain evidence="9">UoL-WK</strain>
    </source>
</reference>
<dbReference type="Gene3D" id="3.40.50.300">
    <property type="entry name" value="P-loop containing nucleotide triphosphate hydrolases"/>
    <property type="match status" value="1"/>
</dbReference>
<dbReference type="SUPFAM" id="SSF48334">
    <property type="entry name" value="DNA repair protein MutS, domain III"/>
    <property type="match status" value="1"/>
</dbReference>
<dbReference type="SMART" id="SM00534">
    <property type="entry name" value="MUTSac"/>
    <property type="match status" value="1"/>
</dbReference>
<feature type="domain" description="PWWP" evidence="8">
    <location>
        <begin position="1"/>
        <end position="66"/>
    </location>
</feature>
<dbReference type="InterPro" id="IPR016151">
    <property type="entry name" value="DNA_mismatch_repair_MutS_N"/>
</dbReference>
<keyword evidence="2 6" id="KW-0547">Nucleotide-binding</keyword>
<dbReference type="PANTHER" id="PTHR11361">
    <property type="entry name" value="DNA MISMATCH REPAIR PROTEIN MUTS FAMILY MEMBER"/>
    <property type="match status" value="1"/>
</dbReference>
<keyword evidence="6" id="KW-0234">DNA repair</keyword>
<dbReference type="InterPro" id="IPR007696">
    <property type="entry name" value="DNA_mismatch_repair_MutS_core"/>
</dbReference>
<dbReference type="InterPro" id="IPR017261">
    <property type="entry name" value="DNA_mismatch_repair_MutS/MSH"/>
</dbReference>
<sequence>YDLIWAKLEGYPYWPSIVCPHPKTSDIRKIEQKVDKLIDYVHVQFFDDPPQRSWIPVNDTVPYTGPQHPIHKIIVNQQLKKAIEYCEEAMKMEQNNRYSLIVELQLSDDDDDDSIKVDNKESGKDETKNSSKKTQEAVICDSGQDDVLNNNSSRITDKRTPKRKGQNSKVSNKRRRVIVFSDEDDSSEINMKINSNRNDKGDSEYKPPDESSSEGEEMSIDEVNLINEELENDIPIKPKKSKSSISNLNNSAKKLNAFLADSEYQNKTATYSIAGDWPHLKFPFLQPENIRDADGRRRTDPAYNPKTLYVPKDFLQKQTPALKQWWEMKSKHFDTILFFKMGKFYEMFHMDAVIGINELQLLPMKGDNAHAGFPEASYSRYSDRLLRSGYKVARIEQTERPEQRDERCKQTPKADKVVAREICRITTPATRTSSVLDADPDIAYIYLYAIAEKVLSPNNVEFGICFVETTVGLFYLGKFNDDKHRSRLRNMFAIYTPGEILLQRGNVSEETTEVISCLSRENRILKEELEPEKEFWSASHALKFIINGSYFNENEHLNLPDVLSEMISTSDGNCFNVKPEFELTFSAFGAIIYQLKKCLIEEDLLTLKSFERYFPADQKVTRSQNDQQYSVPHLILDSVSLKNLEIFTNSCGGKEGTLMESMNHCRTKFGSRLMREWLCSPLCDVALINSRLDALEDLMLRFKANDAIRFNKLLEILRELPDFERCLTQIHSQGSYRRNKDHPDARAVMFEADKYSKRKINDFLSTLKGFRKAHQIVEMFSQLLFNFKSDLLKDCTRYAPEGKFPNLTEELDFFDNAFDHEEAKEKGKIIPKPGVDEDYDQSQAEMKLFENKVKVYLEEQRKFFGCKVNFYGSGRNRFQLEVPDNNARKANADYEYSSSRKGFKRYMTAKTKEFLREIVEIEGRQEEALADIMRRIFEKFDAKYAQWMRVVKCLSILDCLLSLVECCDEMKRNGSACCRPKFIQNEKPFLSYKEGKHPSLLKHCDNFIANDLELNEKLILITGPNMGGKSTLMRQTALIIVMAHIGAYVPARECSLTLVDRIFTRLGASDRILEGQSTFYVELSETSAILHHATNHSLVILDELGRGTATYDGTAIAYSVISELSGNKKCRSLFSTHYHSLIDEFVNDENVKFMHMACKVESEDVTDPTNDVITFLYQIKPGFCPKSYGFNAAKLAGINNEVIKRGYKVSQKFECAFLAKQLLIENLGAEKVRSLIEQIRKVSI</sequence>
<feature type="compositionally biased region" description="Basic residues" evidence="7">
    <location>
        <begin position="160"/>
        <end position="177"/>
    </location>
</feature>
<dbReference type="FunFam" id="3.40.1170.10:FF:000002">
    <property type="entry name" value="DNA mismatch repair protein"/>
    <property type="match status" value="1"/>
</dbReference>
<evidence type="ECO:0000256" key="3">
    <source>
        <dbReference type="ARBA" id="ARBA00022763"/>
    </source>
</evidence>
<gene>
    <name evidence="9" type="ORF">B4U79_11447</name>
</gene>
<dbReference type="InterPro" id="IPR007695">
    <property type="entry name" value="DNA_mismatch_repair_MutS-lik_N"/>
</dbReference>
<dbReference type="SUPFAM" id="SSF52540">
    <property type="entry name" value="P-loop containing nucleoside triphosphate hydrolases"/>
    <property type="match status" value="1"/>
</dbReference>
<feature type="compositionally biased region" description="Basic and acidic residues" evidence="7">
    <location>
        <begin position="114"/>
        <end position="135"/>
    </location>
</feature>
<dbReference type="SUPFAM" id="SSF63748">
    <property type="entry name" value="Tudor/PWWP/MBT"/>
    <property type="match status" value="1"/>
</dbReference>
<dbReference type="Proteomes" id="UP000285301">
    <property type="component" value="Unassembled WGS sequence"/>
</dbReference>
<dbReference type="InterPro" id="IPR045076">
    <property type="entry name" value="MutS"/>
</dbReference>
<dbReference type="Pfam" id="PF00855">
    <property type="entry name" value="PWWP"/>
    <property type="match status" value="1"/>
</dbReference>
<dbReference type="GO" id="GO:0140664">
    <property type="term" value="F:ATP-dependent DNA damage sensor activity"/>
    <property type="evidence" value="ECO:0007669"/>
    <property type="project" value="InterPro"/>
</dbReference>
<proteinExistence type="inferred from homology"/>
<dbReference type="GO" id="GO:0032301">
    <property type="term" value="C:MutSalpha complex"/>
    <property type="evidence" value="ECO:0007669"/>
    <property type="project" value="TreeGrafter"/>
</dbReference>
<evidence type="ECO:0000313" key="9">
    <source>
        <dbReference type="EMBL" id="RWS13405.1"/>
    </source>
</evidence>
<dbReference type="InterPro" id="IPR036678">
    <property type="entry name" value="MutS_con_dom_sf"/>
</dbReference>
<dbReference type="Pfam" id="PF01624">
    <property type="entry name" value="MutS_I"/>
    <property type="match status" value="1"/>
</dbReference>
<evidence type="ECO:0000313" key="10">
    <source>
        <dbReference type="Proteomes" id="UP000285301"/>
    </source>
</evidence>
<keyword evidence="5 6" id="KW-0238">DNA-binding</keyword>
<feature type="non-terminal residue" evidence="9">
    <location>
        <position position="1244"/>
    </location>
</feature>
<dbReference type="Gene3D" id="2.30.30.140">
    <property type="match status" value="1"/>
</dbReference>
<dbReference type="STRING" id="1965070.A0A443RDP5"/>
<evidence type="ECO:0000256" key="2">
    <source>
        <dbReference type="ARBA" id="ARBA00022741"/>
    </source>
</evidence>
<dbReference type="GO" id="GO:0030983">
    <property type="term" value="F:mismatched DNA binding"/>
    <property type="evidence" value="ECO:0007669"/>
    <property type="project" value="InterPro"/>
</dbReference>
<feature type="region of interest" description="Disordered" evidence="7">
    <location>
        <begin position="110"/>
        <end position="218"/>
    </location>
</feature>
<keyword evidence="10" id="KW-1185">Reference proteome</keyword>
<dbReference type="InterPro" id="IPR000432">
    <property type="entry name" value="DNA_mismatch_repair_MutS_C"/>
</dbReference>
<dbReference type="OrthoDB" id="121051at2759"/>
<dbReference type="SMART" id="SM00533">
    <property type="entry name" value="MUTSd"/>
    <property type="match status" value="1"/>
</dbReference>
<protein>
    <submittedName>
        <fullName evidence="9">DNA mismatch repair protein Msh6-like protein</fullName>
    </submittedName>
</protein>
<dbReference type="AlphaFoldDB" id="A0A443RDP5"/>
<accession>A0A443RDP5</accession>
<evidence type="ECO:0000256" key="6">
    <source>
        <dbReference type="RuleBase" id="RU003756"/>
    </source>
</evidence>
<feature type="non-terminal residue" evidence="9">
    <location>
        <position position="1"/>
    </location>
</feature>
<comment type="similarity">
    <text evidence="1 6">Belongs to the DNA mismatch repair MutS family.</text>
</comment>
<dbReference type="Pfam" id="PF05190">
    <property type="entry name" value="MutS_IV"/>
    <property type="match status" value="1"/>
</dbReference>
<keyword evidence="4" id="KW-0067">ATP-binding</keyword>
<dbReference type="EMBL" id="NCKU01000999">
    <property type="protein sequence ID" value="RWS13405.1"/>
    <property type="molecule type" value="Genomic_DNA"/>
</dbReference>
<evidence type="ECO:0000256" key="5">
    <source>
        <dbReference type="ARBA" id="ARBA00023125"/>
    </source>
</evidence>
<comment type="caution">
    <text evidence="9">The sequence shown here is derived from an EMBL/GenBank/DDBJ whole genome shotgun (WGS) entry which is preliminary data.</text>
</comment>
<evidence type="ECO:0000256" key="4">
    <source>
        <dbReference type="ARBA" id="ARBA00022840"/>
    </source>
</evidence>
<feature type="compositionally biased region" description="Basic and acidic residues" evidence="7">
    <location>
        <begin position="197"/>
        <end position="209"/>
    </location>
</feature>
<dbReference type="PROSITE" id="PS50812">
    <property type="entry name" value="PWWP"/>
    <property type="match status" value="1"/>
</dbReference>
<dbReference type="Pfam" id="PF05188">
    <property type="entry name" value="MutS_II"/>
    <property type="match status" value="1"/>
</dbReference>
<evidence type="ECO:0000256" key="1">
    <source>
        <dbReference type="ARBA" id="ARBA00006271"/>
    </source>
</evidence>
<evidence type="ECO:0000259" key="8">
    <source>
        <dbReference type="PROSITE" id="PS50812"/>
    </source>
</evidence>
<dbReference type="GO" id="GO:0006298">
    <property type="term" value="P:mismatch repair"/>
    <property type="evidence" value="ECO:0007669"/>
    <property type="project" value="InterPro"/>
</dbReference>
<dbReference type="PANTHER" id="PTHR11361:SF148">
    <property type="entry name" value="DNA MISMATCH REPAIR PROTEIN MSH6"/>
    <property type="match status" value="1"/>
</dbReference>